<dbReference type="InterPro" id="IPR007159">
    <property type="entry name" value="SpoVT-AbrB_dom"/>
</dbReference>
<keyword evidence="5 7" id="KW-0238">DNA-binding</keyword>
<evidence type="ECO:0000256" key="1">
    <source>
        <dbReference type="ARBA" id="ARBA00013860"/>
    </source>
</evidence>
<sequence>MFMGEYSHTIDAKGRVILPAKFRDELGSSFVVTRGLEGCLSVYTMEAWINLANGMKKLKASKENVRAFKRFLFGSAAEVEFDRQGRILIPGTLREYAQLKKDVTILGTGDKIEIWAQEAYEEYAAKIVPDMEEIAESLDESLDIEF</sequence>
<dbReference type="InterPro" id="IPR020603">
    <property type="entry name" value="MraZ_dom"/>
</dbReference>
<dbReference type="EMBL" id="CP029462">
    <property type="protein sequence ID" value="AXL20531.1"/>
    <property type="molecule type" value="Genomic_DNA"/>
</dbReference>
<dbReference type="GO" id="GO:0005737">
    <property type="term" value="C:cytoplasm"/>
    <property type="evidence" value="ECO:0007669"/>
    <property type="project" value="UniProtKB-UniRule"/>
</dbReference>
<name>A0A346AXD8_9FIRM</name>
<organism evidence="8 9">
    <name type="scientific">Megasphaera stantonii</name>
    <dbReference type="NCBI Taxonomy" id="2144175"/>
    <lineage>
        <taxon>Bacteria</taxon>
        <taxon>Bacillati</taxon>
        <taxon>Bacillota</taxon>
        <taxon>Negativicutes</taxon>
        <taxon>Veillonellales</taxon>
        <taxon>Veillonellaceae</taxon>
        <taxon>Megasphaera</taxon>
    </lineage>
</organism>
<keyword evidence="6 7" id="KW-0804">Transcription</keyword>
<dbReference type="InterPro" id="IPR035644">
    <property type="entry name" value="MraZ_C"/>
</dbReference>
<evidence type="ECO:0000256" key="4">
    <source>
        <dbReference type="ARBA" id="ARBA00023015"/>
    </source>
</evidence>
<evidence type="ECO:0000256" key="7">
    <source>
        <dbReference type="HAMAP-Rule" id="MF_01008"/>
    </source>
</evidence>
<dbReference type="InterPro" id="IPR035642">
    <property type="entry name" value="MraZ_N"/>
</dbReference>
<dbReference type="KEGG" id="meg:DKB62_02515"/>
<evidence type="ECO:0000313" key="8">
    <source>
        <dbReference type="EMBL" id="AXL20531.1"/>
    </source>
</evidence>
<dbReference type="Pfam" id="PF02381">
    <property type="entry name" value="MraZ"/>
    <property type="match status" value="2"/>
</dbReference>
<dbReference type="GO" id="GO:2000143">
    <property type="term" value="P:negative regulation of DNA-templated transcription initiation"/>
    <property type="evidence" value="ECO:0007669"/>
    <property type="project" value="TreeGrafter"/>
</dbReference>
<keyword evidence="2 7" id="KW-0963">Cytoplasm</keyword>
<comment type="subcellular location">
    <subcellularLocation>
        <location evidence="7">Cytoplasm</location>
        <location evidence="7">Nucleoid</location>
    </subcellularLocation>
</comment>
<dbReference type="RefSeq" id="WP_087478071.1">
    <property type="nucleotide sequence ID" value="NZ_CALYAU010000002.1"/>
</dbReference>
<protein>
    <recommendedName>
        <fullName evidence="1 7">Transcriptional regulator MraZ</fullName>
    </recommendedName>
</protein>
<dbReference type="NCBIfam" id="TIGR00242">
    <property type="entry name" value="division/cell wall cluster transcriptional repressor MraZ"/>
    <property type="match status" value="1"/>
</dbReference>
<keyword evidence="3" id="KW-0677">Repeat</keyword>
<dbReference type="PANTHER" id="PTHR34701:SF1">
    <property type="entry name" value="TRANSCRIPTIONAL REGULATOR MRAZ"/>
    <property type="match status" value="1"/>
</dbReference>
<evidence type="ECO:0000313" key="9">
    <source>
        <dbReference type="Proteomes" id="UP000254337"/>
    </source>
</evidence>
<evidence type="ECO:0000256" key="6">
    <source>
        <dbReference type="ARBA" id="ARBA00023163"/>
    </source>
</evidence>
<proteinExistence type="inferred from homology"/>
<dbReference type="CDD" id="cd16320">
    <property type="entry name" value="MraZ_N"/>
    <property type="match status" value="1"/>
</dbReference>
<dbReference type="GO" id="GO:0003700">
    <property type="term" value="F:DNA-binding transcription factor activity"/>
    <property type="evidence" value="ECO:0007669"/>
    <property type="project" value="UniProtKB-UniRule"/>
</dbReference>
<dbReference type="HAMAP" id="MF_01008">
    <property type="entry name" value="MraZ"/>
    <property type="match status" value="1"/>
</dbReference>
<evidence type="ECO:0000256" key="3">
    <source>
        <dbReference type="ARBA" id="ARBA00022737"/>
    </source>
</evidence>
<dbReference type="InterPro" id="IPR038619">
    <property type="entry name" value="MraZ_sf"/>
</dbReference>
<dbReference type="Gene3D" id="3.40.1550.20">
    <property type="entry name" value="Transcriptional regulator MraZ domain"/>
    <property type="match status" value="1"/>
</dbReference>
<dbReference type="PROSITE" id="PS51740">
    <property type="entry name" value="SPOVT_ABRB"/>
    <property type="match status" value="2"/>
</dbReference>
<reference evidence="8 9" key="1">
    <citation type="submission" date="2018-05" db="EMBL/GenBank/DDBJ databases">
        <title>Complete genome sequence of Megasphaera sp. AJH120T, isolated from the ceca of a chicken.</title>
        <authorList>
            <person name="Maki J."/>
            <person name="Looft T."/>
        </authorList>
    </citation>
    <scope>NUCLEOTIDE SEQUENCE [LARGE SCALE GENOMIC DNA]</scope>
    <source>
        <strain evidence="8 9">AJH120</strain>
    </source>
</reference>
<accession>A0A346AXD8</accession>
<dbReference type="GO" id="GO:0000976">
    <property type="term" value="F:transcription cis-regulatory region binding"/>
    <property type="evidence" value="ECO:0007669"/>
    <property type="project" value="TreeGrafter"/>
</dbReference>
<dbReference type="GO" id="GO:0009295">
    <property type="term" value="C:nucleoid"/>
    <property type="evidence" value="ECO:0007669"/>
    <property type="project" value="UniProtKB-SubCell"/>
</dbReference>
<comment type="similarity">
    <text evidence="7">Belongs to the MraZ family.</text>
</comment>
<dbReference type="AlphaFoldDB" id="A0A346AXD8"/>
<dbReference type="InterPro" id="IPR003444">
    <property type="entry name" value="MraZ"/>
</dbReference>
<dbReference type="CDD" id="cd16321">
    <property type="entry name" value="MraZ_C"/>
    <property type="match status" value="1"/>
</dbReference>
<keyword evidence="9" id="KW-1185">Reference proteome</keyword>
<dbReference type="InterPro" id="IPR037914">
    <property type="entry name" value="SpoVT-AbrB_sf"/>
</dbReference>
<keyword evidence="4 7" id="KW-0805">Transcription regulation</keyword>
<dbReference type="SUPFAM" id="SSF89447">
    <property type="entry name" value="AbrB/MazE/MraZ-like"/>
    <property type="match status" value="1"/>
</dbReference>
<gene>
    <name evidence="7" type="primary">mraZ</name>
    <name evidence="8" type="ORF">DKB62_02515</name>
</gene>
<dbReference type="Proteomes" id="UP000254337">
    <property type="component" value="Chromosome"/>
</dbReference>
<comment type="subunit">
    <text evidence="7">Forms oligomers.</text>
</comment>
<evidence type="ECO:0000256" key="2">
    <source>
        <dbReference type="ARBA" id="ARBA00022490"/>
    </source>
</evidence>
<evidence type="ECO:0000256" key="5">
    <source>
        <dbReference type="ARBA" id="ARBA00023125"/>
    </source>
</evidence>
<dbReference type="PANTHER" id="PTHR34701">
    <property type="entry name" value="TRANSCRIPTIONAL REGULATOR MRAZ"/>
    <property type="match status" value="1"/>
</dbReference>
<dbReference type="OrthoDB" id="9807753at2"/>